<accession>A0A7C4YET5</accession>
<name>A0A7C4YET5_UNCW3</name>
<feature type="coiled-coil region" evidence="1">
    <location>
        <begin position="51"/>
        <end position="105"/>
    </location>
</feature>
<dbReference type="InterPro" id="IPR052534">
    <property type="entry name" value="Extracell_DNA_Util/SecSys_Comp"/>
</dbReference>
<keyword evidence="2" id="KW-0472">Membrane</keyword>
<dbReference type="PANTHER" id="PTHR40278:SF1">
    <property type="entry name" value="DNA UTILIZATION PROTEIN HOFN"/>
    <property type="match status" value="1"/>
</dbReference>
<proteinExistence type="predicted"/>
<keyword evidence="2" id="KW-0812">Transmembrane</keyword>
<sequence>MIKVNLIPREERKKVRAKKAIGLPKITLKGWDLYASLVLLIISVFLVFFINFNYTKKIKKMKKDIVDAEQELQRLKPEVELVNSLENKQKDLNVLIDLVKNLNMNRSLMVHIMDEVNKNIPDYMWLTEMSISGNSIRISGITFSNLIVTQFMQDLENSDYISNITLIETKYKNIEEHNLFEFSLTGNVHPKGGG</sequence>
<dbReference type="AlphaFoldDB" id="A0A7C4YET5"/>
<evidence type="ECO:0000256" key="2">
    <source>
        <dbReference type="SAM" id="Phobius"/>
    </source>
</evidence>
<evidence type="ECO:0008006" key="4">
    <source>
        <dbReference type="Google" id="ProtNLM"/>
    </source>
</evidence>
<protein>
    <recommendedName>
        <fullName evidence="4">PilN domain-containing protein</fullName>
    </recommendedName>
</protein>
<gene>
    <name evidence="3" type="ORF">ENV67_00705</name>
</gene>
<organism evidence="3">
    <name type="scientific">candidate division WOR-3 bacterium</name>
    <dbReference type="NCBI Taxonomy" id="2052148"/>
    <lineage>
        <taxon>Bacteria</taxon>
        <taxon>Bacteria division WOR-3</taxon>
    </lineage>
</organism>
<dbReference type="PANTHER" id="PTHR40278">
    <property type="entry name" value="DNA UTILIZATION PROTEIN HOFN"/>
    <property type="match status" value="1"/>
</dbReference>
<comment type="caution">
    <text evidence="3">The sequence shown here is derived from an EMBL/GenBank/DDBJ whole genome shotgun (WGS) entry which is preliminary data.</text>
</comment>
<dbReference type="InterPro" id="IPR007813">
    <property type="entry name" value="PilN"/>
</dbReference>
<feature type="transmembrane region" description="Helical" evidence="2">
    <location>
        <begin position="33"/>
        <end position="54"/>
    </location>
</feature>
<dbReference type="Pfam" id="PF05137">
    <property type="entry name" value="PilN"/>
    <property type="match status" value="1"/>
</dbReference>
<evidence type="ECO:0000313" key="3">
    <source>
        <dbReference type="EMBL" id="HGW91045.1"/>
    </source>
</evidence>
<reference evidence="3" key="1">
    <citation type="journal article" date="2020" name="mSystems">
        <title>Genome- and Community-Level Interaction Insights into Carbon Utilization and Element Cycling Functions of Hydrothermarchaeota in Hydrothermal Sediment.</title>
        <authorList>
            <person name="Zhou Z."/>
            <person name="Liu Y."/>
            <person name="Xu W."/>
            <person name="Pan J."/>
            <person name="Luo Z.H."/>
            <person name="Li M."/>
        </authorList>
    </citation>
    <scope>NUCLEOTIDE SEQUENCE [LARGE SCALE GENOMIC DNA]</scope>
    <source>
        <strain evidence="3">SpSt-780</strain>
    </source>
</reference>
<keyword evidence="2" id="KW-1133">Transmembrane helix</keyword>
<evidence type="ECO:0000256" key="1">
    <source>
        <dbReference type="SAM" id="Coils"/>
    </source>
</evidence>
<dbReference type="EMBL" id="DTHG01000007">
    <property type="protein sequence ID" value="HGW91045.1"/>
    <property type="molecule type" value="Genomic_DNA"/>
</dbReference>
<keyword evidence="1" id="KW-0175">Coiled coil</keyword>